<dbReference type="EMBL" id="JAPDRK010000008">
    <property type="protein sequence ID" value="KAJ9609961.1"/>
    <property type="molecule type" value="Genomic_DNA"/>
</dbReference>
<reference evidence="3" key="1">
    <citation type="submission" date="2022-10" db="EMBL/GenBank/DDBJ databases">
        <title>Culturing micro-colonial fungi from biological soil crusts in the Mojave desert and describing Neophaeococcomyces mojavensis, and introducing the new genera and species Taxawa tesnikishii.</title>
        <authorList>
            <person name="Kurbessoian T."/>
            <person name="Stajich J.E."/>
        </authorList>
    </citation>
    <scope>NUCLEOTIDE SEQUENCE</scope>
    <source>
        <strain evidence="3">TK_41</strain>
    </source>
</reference>
<organism evidence="3 4">
    <name type="scientific">Cladophialophora chaetospira</name>
    <dbReference type="NCBI Taxonomy" id="386627"/>
    <lineage>
        <taxon>Eukaryota</taxon>
        <taxon>Fungi</taxon>
        <taxon>Dikarya</taxon>
        <taxon>Ascomycota</taxon>
        <taxon>Pezizomycotina</taxon>
        <taxon>Eurotiomycetes</taxon>
        <taxon>Chaetothyriomycetidae</taxon>
        <taxon>Chaetothyriales</taxon>
        <taxon>Herpotrichiellaceae</taxon>
        <taxon>Cladophialophora</taxon>
    </lineage>
</organism>
<dbReference type="InterPro" id="IPR002110">
    <property type="entry name" value="Ankyrin_rpt"/>
</dbReference>
<sequence>MSGIEAVLGAVASGAGIISLSIQLAESALKLKRIYDAAKDAPRAISDIIDDLDTMAVALQQLEEHRQPSYSSEALLARCIDRCKKCAAVIQRLVDKMEDSMKRHPKSGRLYSAFKQRDVKELLDSLERAKTSLQIAHTIYHAEEQRQRDRQHADALALYAEIMTGYAGRSQLALLHQHSSWPQHSNHQTIPGSENTSTIHRTHVRVKDGSSENAQLDVAARPVSAVKMNGRRGNTKTCFRANVRLPAWLSNQIFGFALTQAQWGWTLHLHTYNCIPANSPIFNYCRKGNLAGVRRLIESGRASPLDVYGSNWTLLDDAASHGHLNICQYLLSNWTWPDRAALMDHALDKYISQYYNCYDKKPAQMYRLFLTDPEFDPSIDHGKSWVRWCPNAESLGVILQNESLDFHAQPLALRFKMAISLTNIDAQGFLKCIGLHASDERLASLSGADGGTVLPHIALQLRSQTFSGQLSIESQQWIALGVDVLRDGANPSIVATIYQEQLSWRSTPLMVYLTLKPRRWAPVQELDFCTDVVYRLHIWAEMLQNAGLDLLAYGAAECEIWASIRAQECWKPETEEGVEVVQLVYGPTPAEWSLEISVRWNLDVYTLRPPPGAFNDDIRVPAEIIWMPTNQETDEGPWTRSRRQTRVGPKVLIASTPRPVEPFVELVNGTQDDSGVVMLMQHRASRAPRESPRSYSQPPCLRRTEMAYYAKQSTPRHEWLTEYHLCPFDSSWRFGCVGGHHPARPLEQFQLYQMFSDNVNREVFHVRSCVKGIVSSGFAIQEFYAWRNYSFLAEIASCQDNRNYFGTRIRMGRMRHTGGPSCPQGCRNVLLNKLKVPEALRPRHSTPYYRGPEDDDDDNAGDCWH</sequence>
<gene>
    <name evidence="3" type="ORF">H2200_006291</name>
</gene>
<evidence type="ECO:0000259" key="2">
    <source>
        <dbReference type="Pfam" id="PF17107"/>
    </source>
</evidence>
<dbReference type="InterPro" id="IPR031352">
    <property type="entry name" value="SesA"/>
</dbReference>
<evidence type="ECO:0000256" key="1">
    <source>
        <dbReference type="SAM" id="MobiDB-lite"/>
    </source>
</evidence>
<proteinExistence type="predicted"/>
<comment type="caution">
    <text evidence="3">The sequence shown here is derived from an EMBL/GenBank/DDBJ whole genome shotgun (WGS) entry which is preliminary data.</text>
</comment>
<evidence type="ECO:0000313" key="3">
    <source>
        <dbReference type="EMBL" id="KAJ9609961.1"/>
    </source>
</evidence>
<dbReference type="Pfam" id="PF17107">
    <property type="entry name" value="SesA"/>
    <property type="match status" value="1"/>
</dbReference>
<dbReference type="InterPro" id="IPR036770">
    <property type="entry name" value="Ankyrin_rpt-contain_sf"/>
</dbReference>
<accession>A0AA39CIX9</accession>
<dbReference type="SUPFAM" id="SSF48403">
    <property type="entry name" value="Ankyrin repeat"/>
    <property type="match status" value="1"/>
</dbReference>
<evidence type="ECO:0000313" key="4">
    <source>
        <dbReference type="Proteomes" id="UP001172673"/>
    </source>
</evidence>
<feature type="region of interest" description="Disordered" evidence="1">
    <location>
        <begin position="843"/>
        <end position="865"/>
    </location>
</feature>
<dbReference type="Gene3D" id="1.25.40.20">
    <property type="entry name" value="Ankyrin repeat-containing domain"/>
    <property type="match status" value="1"/>
</dbReference>
<dbReference type="Pfam" id="PF13637">
    <property type="entry name" value="Ank_4"/>
    <property type="match status" value="1"/>
</dbReference>
<name>A0AA39CIX9_9EURO</name>
<keyword evidence="4" id="KW-1185">Reference proteome</keyword>
<dbReference type="Proteomes" id="UP001172673">
    <property type="component" value="Unassembled WGS sequence"/>
</dbReference>
<feature type="domain" description="NACHT-NTPase and P-loop NTPases N-terminal" evidence="2">
    <location>
        <begin position="18"/>
        <end position="123"/>
    </location>
</feature>
<feature type="compositionally biased region" description="Acidic residues" evidence="1">
    <location>
        <begin position="853"/>
        <end position="865"/>
    </location>
</feature>
<protein>
    <recommendedName>
        <fullName evidence="2">NACHT-NTPase and P-loop NTPases N-terminal domain-containing protein</fullName>
    </recommendedName>
</protein>
<dbReference type="AlphaFoldDB" id="A0AA39CIX9"/>